<reference evidence="13" key="1">
    <citation type="thesis" date="2020" institute="ProQuest LLC" country="789 East Eisenhower Parkway, Ann Arbor, MI, USA">
        <title>Comparative Genomics and Chromosome Evolution.</title>
        <authorList>
            <person name="Mudd A.B."/>
        </authorList>
    </citation>
    <scope>NUCLEOTIDE SEQUENCE</scope>
    <source>
        <strain evidence="13">Female2</strain>
        <tissue evidence="13">Blood</tissue>
    </source>
</reference>
<dbReference type="GO" id="GO:0004930">
    <property type="term" value="F:G protein-coupled receptor activity"/>
    <property type="evidence" value="ECO:0007669"/>
    <property type="project" value="UniProtKB-KW"/>
</dbReference>
<dbReference type="PROSITE" id="PS00237">
    <property type="entry name" value="G_PROTEIN_RECEP_F1_1"/>
    <property type="match status" value="1"/>
</dbReference>
<keyword evidence="7 11" id="KW-0472">Membrane</keyword>
<keyword evidence="5 11" id="KW-1133">Transmembrane helix</keyword>
<dbReference type="PRINTS" id="PR00245">
    <property type="entry name" value="OLFACTORYR"/>
</dbReference>
<comment type="similarity">
    <text evidence="10">Belongs to the G-protein coupled receptor 1 family.</text>
</comment>
<evidence type="ECO:0000256" key="9">
    <source>
        <dbReference type="ARBA" id="ARBA00023224"/>
    </source>
</evidence>
<dbReference type="OrthoDB" id="5967130at2759"/>
<evidence type="ECO:0000256" key="10">
    <source>
        <dbReference type="RuleBase" id="RU000688"/>
    </source>
</evidence>
<dbReference type="Pfam" id="PF13853">
    <property type="entry name" value="7tm_4"/>
    <property type="match status" value="1"/>
</dbReference>
<name>A0A8T2JBK9_9PIPI</name>
<dbReference type="Gene3D" id="1.20.1070.10">
    <property type="entry name" value="Rhodopsin 7-helix transmembrane proteins"/>
    <property type="match status" value="1"/>
</dbReference>
<dbReference type="InterPro" id="IPR017452">
    <property type="entry name" value="GPCR_Rhodpsn_7TM"/>
</dbReference>
<feature type="transmembrane region" description="Helical" evidence="11">
    <location>
        <begin position="138"/>
        <end position="155"/>
    </location>
</feature>
<dbReference type="Proteomes" id="UP000812440">
    <property type="component" value="Chromosome 3"/>
</dbReference>
<dbReference type="FunFam" id="1.20.1070.10:FF:000015">
    <property type="entry name" value="Olfactory receptor"/>
    <property type="match status" value="1"/>
</dbReference>
<evidence type="ECO:0000256" key="8">
    <source>
        <dbReference type="ARBA" id="ARBA00023170"/>
    </source>
</evidence>
<keyword evidence="11" id="KW-0716">Sensory transduction</keyword>
<evidence type="ECO:0000256" key="11">
    <source>
        <dbReference type="RuleBase" id="RU363047"/>
    </source>
</evidence>
<dbReference type="PANTHER" id="PTHR26452">
    <property type="entry name" value="OLFACTORY RECEPTOR"/>
    <property type="match status" value="1"/>
</dbReference>
<evidence type="ECO:0000256" key="5">
    <source>
        <dbReference type="ARBA" id="ARBA00022989"/>
    </source>
</evidence>
<dbReference type="CDD" id="cd13954">
    <property type="entry name" value="7tmA_OR"/>
    <property type="match status" value="1"/>
</dbReference>
<keyword evidence="14" id="KW-1185">Reference proteome</keyword>
<keyword evidence="3 10" id="KW-0812">Transmembrane</keyword>
<accession>A0A8T2JBK9</accession>
<evidence type="ECO:0000313" key="14">
    <source>
        <dbReference type="Proteomes" id="UP000812440"/>
    </source>
</evidence>
<keyword evidence="6 10" id="KW-0297">G-protein coupled receptor</keyword>
<proteinExistence type="inferred from homology"/>
<feature type="transmembrane region" description="Helical" evidence="11">
    <location>
        <begin position="189"/>
        <end position="213"/>
    </location>
</feature>
<evidence type="ECO:0000259" key="12">
    <source>
        <dbReference type="PROSITE" id="PS50262"/>
    </source>
</evidence>
<dbReference type="InterPro" id="IPR000276">
    <property type="entry name" value="GPCR_Rhodpsn"/>
</dbReference>
<dbReference type="AlphaFoldDB" id="A0A8T2JBK9"/>
<evidence type="ECO:0000256" key="2">
    <source>
        <dbReference type="ARBA" id="ARBA00022475"/>
    </source>
</evidence>
<keyword evidence="4 11" id="KW-0552">Olfaction</keyword>
<comment type="caution">
    <text evidence="13">The sequence shown here is derived from an EMBL/GenBank/DDBJ whole genome shotgun (WGS) entry which is preliminary data.</text>
</comment>
<keyword evidence="2 11" id="KW-1003">Cell membrane</keyword>
<dbReference type="GO" id="GO:0005886">
    <property type="term" value="C:plasma membrane"/>
    <property type="evidence" value="ECO:0007669"/>
    <property type="project" value="UniProtKB-SubCell"/>
</dbReference>
<dbReference type="EMBL" id="JAACNH010000006">
    <property type="protein sequence ID" value="KAG8441073.1"/>
    <property type="molecule type" value="Genomic_DNA"/>
</dbReference>
<dbReference type="SUPFAM" id="SSF81321">
    <property type="entry name" value="Family A G protein-coupled receptor-like"/>
    <property type="match status" value="1"/>
</dbReference>
<feature type="transmembrane region" description="Helical" evidence="11">
    <location>
        <begin position="95"/>
        <end position="117"/>
    </location>
</feature>
<evidence type="ECO:0000313" key="13">
    <source>
        <dbReference type="EMBL" id="KAG8441073.1"/>
    </source>
</evidence>
<comment type="subcellular location">
    <subcellularLocation>
        <location evidence="1 11">Cell membrane</location>
        <topology evidence="1 11">Multi-pass membrane protein</topology>
    </subcellularLocation>
</comment>
<protein>
    <recommendedName>
        <fullName evidence="11">Olfactory receptor</fullName>
    </recommendedName>
</protein>
<dbReference type="GO" id="GO:0004984">
    <property type="term" value="F:olfactory receptor activity"/>
    <property type="evidence" value="ECO:0007669"/>
    <property type="project" value="InterPro"/>
</dbReference>
<evidence type="ECO:0000256" key="7">
    <source>
        <dbReference type="ARBA" id="ARBA00023136"/>
    </source>
</evidence>
<gene>
    <name evidence="13" type="ORF">GDO86_006714</name>
</gene>
<feature type="transmembrane region" description="Helical" evidence="11">
    <location>
        <begin position="25"/>
        <end position="45"/>
    </location>
</feature>
<dbReference type="InterPro" id="IPR000725">
    <property type="entry name" value="Olfact_rcpt"/>
</dbReference>
<organism evidence="13 14">
    <name type="scientific">Hymenochirus boettgeri</name>
    <name type="common">Congo dwarf clawed frog</name>
    <dbReference type="NCBI Taxonomy" id="247094"/>
    <lineage>
        <taxon>Eukaryota</taxon>
        <taxon>Metazoa</taxon>
        <taxon>Chordata</taxon>
        <taxon>Craniata</taxon>
        <taxon>Vertebrata</taxon>
        <taxon>Euteleostomi</taxon>
        <taxon>Amphibia</taxon>
        <taxon>Batrachia</taxon>
        <taxon>Anura</taxon>
        <taxon>Pipoidea</taxon>
        <taxon>Pipidae</taxon>
        <taxon>Pipinae</taxon>
        <taxon>Hymenochirus</taxon>
    </lineage>
</organism>
<feature type="domain" description="G-protein coupled receptors family 1 profile" evidence="12">
    <location>
        <begin position="38"/>
        <end position="287"/>
    </location>
</feature>
<dbReference type="PRINTS" id="PR00237">
    <property type="entry name" value="GPCRRHODOPSN"/>
</dbReference>
<evidence type="ECO:0000256" key="1">
    <source>
        <dbReference type="ARBA" id="ARBA00004651"/>
    </source>
</evidence>
<dbReference type="PROSITE" id="PS50262">
    <property type="entry name" value="G_PROTEIN_RECEP_F1_2"/>
    <property type="match status" value="1"/>
</dbReference>
<evidence type="ECO:0000256" key="6">
    <source>
        <dbReference type="ARBA" id="ARBA00023040"/>
    </source>
</evidence>
<keyword evidence="9 10" id="KW-0807">Transducer</keyword>
<feature type="transmembrane region" description="Helical" evidence="11">
    <location>
        <begin position="234"/>
        <end position="258"/>
    </location>
</feature>
<keyword evidence="8 10" id="KW-0675">Receptor</keyword>
<feature type="transmembrane region" description="Helical" evidence="11">
    <location>
        <begin position="270"/>
        <end position="289"/>
    </location>
</feature>
<sequence>MSNSTCTYFYITGFSSSSGRQLLRFFIFLFIYVIGFVGNSVLILVTFLELHLQTPMYFFLRNLSFVDICYTSVTLPKLMDIFLTGNNAVSWEACIIQLYFFTTVGCTEVFLLTSMAYDRYVAICNPLCYFLVMNKQRCSLLILSGWLFGIANAILVTEFASQLSFCGSKEIHQLFCDIRSLVKISCTDIGAIQIIIYFQVFFAGLCPFLLSVLSYTKIINSILKVQSAGGRKKTFSTCTSHLTVLLLFYGTIFCTYIRPPSEFSENVDQFFSILYVAVTPMLNPLIYSLRNQEVKKTVKRILILESHKSLVLNN</sequence>
<evidence type="ECO:0000256" key="4">
    <source>
        <dbReference type="ARBA" id="ARBA00022725"/>
    </source>
</evidence>
<evidence type="ECO:0000256" key="3">
    <source>
        <dbReference type="ARBA" id="ARBA00022692"/>
    </source>
</evidence>
<dbReference type="InterPro" id="IPR050516">
    <property type="entry name" value="Olfactory_GPCR"/>
</dbReference>